<evidence type="ECO:0000256" key="10">
    <source>
        <dbReference type="ARBA" id="ARBA00023136"/>
    </source>
</evidence>
<organism evidence="15 16">
    <name type="scientific">Rubripirellula lacrimiformis</name>
    <dbReference type="NCBI Taxonomy" id="1930273"/>
    <lineage>
        <taxon>Bacteria</taxon>
        <taxon>Pseudomonadati</taxon>
        <taxon>Planctomycetota</taxon>
        <taxon>Planctomycetia</taxon>
        <taxon>Pirellulales</taxon>
        <taxon>Pirellulaceae</taxon>
        <taxon>Rubripirellula</taxon>
    </lineage>
</organism>
<dbReference type="GO" id="GO:0016717">
    <property type="term" value="F:oxidoreductase activity, acting on paired donors, with oxidation of a pair of donors resulting in the reduction of molecular oxygen to two molecules of water"/>
    <property type="evidence" value="ECO:0007669"/>
    <property type="project" value="InterPro"/>
</dbReference>
<dbReference type="RefSeq" id="WP_246145915.1">
    <property type="nucleotide sequence ID" value="NZ_CP036525.1"/>
</dbReference>
<evidence type="ECO:0000256" key="13">
    <source>
        <dbReference type="SAM" id="Phobius"/>
    </source>
</evidence>
<sequence>MSGVKMTIEAKKLSTESNLADHSDDVASVLASPLERSRQVVESGGSRVDLIDGEPTGGSESVVPAPKGRQREKLTPEGHTKSAVRKDYLVFFIALHALALLAVLPFFFSWAGVAAFLIGVVAFGQMAIPIGYHRLLSHRSFKSPRWFERSLVTLAMCTAQETPAHWVAWHRMHHSHSDHHEDPHSPRISFLWAHVQWLVHETRTPLATYAMYEKYAKDILADPYYRWLEKLPVAAGIFYFGHAILYAIVANLACLAIYGNTPEAYRMAASLFVWGVILRTVWVWHITWAVNSLTHVFGYRNYDTTDDSRNNWFVTLLTAGEGWHNNHHADPSSASVQHRWWEIDINYYTIRLFGVLGLATDIIPPRHVRKQRSLASKPR</sequence>
<comment type="subcellular location">
    <subcellularLocation>
        <location evidence="1">Membrane</location>
        <topology evidence="1">Multi-pass membrane protein</topology>
    </subcellularLocation>
</comment>
<dbReference type="InterPro" id="IPR005804">
    <property type="entry name" value="FA_desaturase_dom"/>
</dbReference>
<comment type="similarity">
    <text evidence="2">Belongs to the fatty acid desaturase type 2 family.</text>
</comment>
<evidence type="ECO:0000256" key="1">
    <source>
        <dbReference type="ARBA" id="ARBA00004141"/>
    </source>
</evidence>
<dbReference type="PRINTS" id="PR00075">
    <property type="entry name" value="FACDDSATRASE"/>
</dbReference>
<name>A0A517NER5_9BACT</name>
<dbReference type="Pfam" id="PF00487">
    <property type="entry name" value="FA_desaturase"/>
    <property type="match status" value="1"/>
</dbReference>
<evidence type="ECO:0000313" key="15">
    <source>
        <dbReference type="EMBL" id="QDT05615.1"/>
    </source>
</evidence>
<gene>
    <name evidence="15" type="ORF">K227x_40160</name>
</gene>
<evidence type="ECO:0000256" key="7">
    <source>
        <dbReference type="ARBA" id="ARBA00023002"/>
    </source>
</evidence>
<evidence type="ECO:0000256" key="5">
    <source>
        <dbReference type="ARBA" id="ARBA00022832"/>
    </source>
</evidence>
<dbReference type="InterPro" id="IPR015876">
    <property type="entry name" value="Acyl-CoA_DS"/>
</dbReference>
<feature type="region of interest" description="Disordered" evidence="12">
    <location>
        <begin position="37"/>
        <end position="78"/>
    </location>
</feature>
<dbReference type="PANTHER" id="PTHR11351">
    <property type="entry name" value="ACYL-COA DESATURASE"/>
    <property type="match status" value="1"/>
</dbReference>
<keyword evidence="10 13" id="KW-0472">Membrane</keyword>
<keyword evidence="4 13" id="KW-0812">Transmembrane</keyword>
<dbReference type="EMBL" id="CP036525">
    <property type="protein sequence ID" value="QDT05615.1"/>
    <property type="molecule type" value="Genomic_DNA"/>
</dbReference>
<evidence type="ECO:0000256" key="2">
    <source>
        <dbReference type="ARBA" id="ARBA00008749"/>
    </source>
</evidence>
<keyword evidence="6 13" id="KW-1133">Transmembrane helix</keyword>
<feature type="transmembrane region" description="Helical" evidence="13">
    <location>
        <begin position="88"/>
        <end position="108"/>
    </location>
</feature>
<feature type="transmembrane region" description="Helical" evidence="13">
    <location>
        <begin position="114"/>
        <end position="132"/>
    </location>
</feature>
<feature type="transmembrane region" description="Helical" evidence="13">
    <location>
        <begin position="271"/>
        <end position="290"/>
    </location>
</feature>
<dbReference type="AlphaFoldDB" id="A0A517NER5"/>
<dbReference type="GO" id="GO:0016020">
    <property type="term" value="C:membrane"/>
    <property type="evidence" value="ECO:0007669"/>
    <property type="project" value="UniProtKB-SubCell"/>
</dbReference>
<dbReference type="Proteomes" id="UP000318538">
    <property type="component" value="Chromosome"/>
</dbReference>
<keyword evidence="11" id="KW-0275">Fatty acid biosynthesis</keyword>
<keyword evidence="16" id="KW-1185">Reference proteome</keyword>
<evidence type="ECO:0000256" key="9">
    <source>
        <dbReference type="ARBA" id="ARBA00023098"/>
    </source>
</evidence>
<accession>A0A517NER5</accession>
<feature type="compositionally biased region" description="Basic and acidic residues" evidence="12">
    <location>
        <begin position="69"/>
        <end position="78"/>
    </location>
</feature>
<keyword evidence="8" id="KW-0408">Iron</keyword>
<evidence type="ECO:0000256" key="8">
    <source>
        <dbReference type="ARBA" id="ARBA00023004"/>
    </source>
</evidence>
<keyword evidence="3" id="KW-0444">Lipid biosynthesis</keyword>
<evidence type="ECO:0000256" key="6">
    <source>
        <dbReference type="ARBA" id="ARBA00022989"/>
    </source>
</evidence>
<dbReference type="GO" id="GO:0006633">
    <property type="term" value="P:fatty acid biosynthetic process"/>
    <property type="evidence" value="ECO:0007669"/>
    <property type="project" value="UniProtKB-KW"/>
</dbReference>
<proteinExistence type="inferred from homology"/>
<keyword evidence="5" id="KW-0276">Fatty acid metabolism</keyword>
<reference evidence="15 16" key="1">
    <citation type="submission" date="2019-02" db="EMBL/GenBank/DDBJ databases">
        <title>Deep-cultivation of Planctomycetes and their phenomic and genomic characterization uncovers novel biology.</title>
        <authorList>
            <person name="Wiegand S."/>
            <person name="Jogler M."/>
            <person name="Boedeker C."/>
            <person name="Pinto D."/>
            <person name="Vollmers J."/>
            <person name="Rivas-Marin E."/>
            <person name="Kohn T."/>
            <person name="Peeters S.H."/>
            <person name="Heuer A."/>
            <person name="Rast P."/>
            <person name="Oberbeckmann S."/>
            <person name="Bunk B."/>
            <person name="Jeske O."/>
            <person name="Meyerdierks A."/>
            <person name="Storesund J.E."/>
            <person name="Kallscheuer N."/>
            <person name="Luecker S."/>
            <person name="Lage O.M."/>
            <person name="Pohl T."/>
            <person name="Merkel B.J."/>
            <person name="Hornburger P."/>
            <person name="Mueller R.-W."/>
            <person name="Bruemmer F."/>
            <person name="Labrenz M."/>
            <person name="Spormann A.M."/>
            <person name="Op den Camp H."/>
            <person name="Overmann J."/>
            <person name="Amann R."/>
            <person name="Jetten M.S.M."/>
            <person name="Mascher T."/>
            <person name="Medema M.H."/>
            <person name="Devos D.P."/>
            <person name="Kaster A.-K."/>
            <person name="Ovreas L."/>
            <person name="Rohde M."/>
            <person name="Galperin M.Y."/>
            <person name="Jogler C."/>
        </authorList>
    </citation>
    <scope>NUCLEOTIDE SEQUENCE [LARGE SCALE GENOMIC DNA]</scope>
    <source>
        <strain evidence="15 16">K22_7</strain>
    </source>
</reference>
<keyword evidence="9" id="KW-0443">Lipid metabolism</keyword>
<evidence type="ECO:0000259" key="14">
    <source>
        <dbReference type="Pfam" id="PF00487"/>
    </source>
</evidence>
<evidence type="ECO:0000313" key="16">
    <source>
        <dbReference type="Proteomes" id="UP000318538"/>
    </source>
</evidence>
<protein>
    <submittedName>
        <fullName evidence="15">Fatty acid desaturase</fullName>
    </submittedName>
</protein>
<evidence type="ECO:0000256" key="3">
    <source>
        <dbReference type="ARBA" id="ARBA00022516"/>
    </source>
</evidence>
<evidence type="ECO:0000256" key="11">
    <source>
        <dbReference type="ARBA" id="ARBA00023160"/>
    </source>
</evidence>
<dbReference type="KEGG" id="rlc:K227x_40160"/>
<evidence type="ECO:0000256" key="12">
    <source>
        <dbReference type="SAM" id="MobiDB-lite"/>
    </source>
</evidence>
<dbReference type="CDD" id="cd03505">
    <property type="entry name" value="Delta9-FADS-like"/>
    <property type="match status" value="1"/>
</dbReference>
<keyword evidence="7" id="KW-0560">Oxidoreductase</keyword>
<feature type="transmembrane region" description="Helical" evidence="13">
    <location>
        <begin position="236"/>
        <end position="259"/>
    </location>
</feature>
<evidence type="ECO:0000256" key="4">
    <source>
        <dbReference type="ARBA" id="ARBA00022692"/>
    </source>
</evidence>
<feature type="domain" description="Fatty acid desaturase" evidence="14">
    <location>
        <begin position="109"/>
        <end position="341"/>
    </location>
</feature>
<dbReference type="PANTHER" id="PTHR11351:SF31">
    <property type="entry name" value="DESATURASE 1, ISOFORM A-RELATED"/>
    <property type="match status" value="1"/>
</dbReference>